<evidence type="ECO:0000313" key="3">
    <source>
        <dbReference type="EMBL" id="PMD39370.1"/>
    </source>
</evidence>
<feature type="transmembrane region" description="Helical" evidence="2">
    <location>
        <begin position="473"/>
        <end position="494"/>
    </location>
</feature>
<evidence type="ECO:0000256" key="2">
    <source>
        <dbReference type="SAM" id="Phobius"/>
    </source>
</evidence>
<keyword evidence="4" id="KW-1185">Reference proteome</keyword>
<feature type="transmembrane region" description="Helical" evidence="2">
    <location>
        <begin position="98"/>
        <end position="118"/>
    </location>
</feature>
<keyword evidence="2" id="KW-1133">Transmembrane helix</keyword>
<accession>A0A2J6RLH5</accession>
<dbReference type="Proteomes" id="UP000235786">
    <property type="component" value="Unassembled WGS sequence"/>
</dbReference>
<feature type="compositionally biased region" description="Basic and acidic residues" evidence="1">
    <location>
        <begin position="145"/>
        <end position="161"/>
    </location>
</feature>
<feature type="transmembrane region" description="Helical" evidence="2">
    <location>
        <begin position="329"/>
        <end position="347"/>
    </location>
</feature>
<keyword evidence="2" id="KW-0812">Transmembrane</keyword>
<dbReference type="OrthoDB" id="9451547at2759"/>
<dbReference type="PANTHER" id="PTHR35043:SF7">
    <property type="entry name" value="TRANSCRIPTION FACTOR DOMAIN-CONTAINING PROTEIN"/>
    <property type="match status" value="1"/>
</dbReference>
<sequence>MIIPSAPSTTVAHILSARATANNATTGDGRVGWVSAGSGRSTSDILWSCFSILLVCTWKCIHYNVPSIHESEARWHWWGILCWPGARLLSIWMSKVGWMIGITVAPEIGVALAMYQYLRARAGLKLLRVDMPRETGLQHVELRETESKNIESKGTEPKDLESINVDSKGVASEGTEPKDVASISVESKRIVSKRTEPKDVESKHAQLTVLGVGRDEITMAHTFFANMGGFIAEISFLPLLEQGKTSSNKPDETLSIPKTSDELILMIEDCQDLEILLRLFPDLRLPAKKDIEDLSKADSFTKVFACVQSTWLVVQSIARVSQGLPITQLELATMAFVVCALIMYMLWWHKPFGVDRRTVLTSSTYNWNREKTKLLRLSPVLRKTHTPDLTGEVLLDIYFGLYKFAIVTLKEIAYGFSGMVGHIFGRENLTSPPEDETRSITFYAAGTLFSAFHIGAWNWEFPSSVIRTLWRTFALAATGTGPAAIFLIVFYLFILKPKFPGDFVGGVMAILMFLLALIYIISRLALIGLIFYCFSSMPAEVYETVDWTKFLPHFS</sequence>
<organism evidence="3 4">
    <name type="scientific">Hyaloscypha variabilis (strain UAMH 11265 / GT02V1 / F)</name>
    <name type="common">Meliniomyces variabilis</name>
    <dbReference type="NCBI Taxonomy" id="1149755"/>
    <lineage>
        <taxon>Eukaryota</taxon>
        <taxon>Fungi</taxon>
        <taxon>Dikarya</taxon>
        <taxon>Ascomycota</taxon>
        <taxon>Pezizomycotina</taxon>
        <taxon>Leotiomycetes</taxon>
        <taxon>Helotiales</taxon>
        <taxon>Hyaloscyphaceae</taxon>
        <taxon>Hyaloscypha</taxon>
        <taxon>Hyaloscypha variabilis</taxon>
    </lineage>
</organism>
<evidence type="ECO:0000256" key="1">
    <source>
        <dbReference type="SAM" id="MobiDB-lite"/>
    </source>
</evidence>
<protein>
    <submittedName>
        <fullName evidence="3">Uncharacterized protein</fullName>
    </submittedName>
</protein>
<evidence type="ECO:0000313" key="4">
    <source>
        <dbReference type="Proteomes" id="UP000235786"/>
    </source>
</evidence>
<keyword evidence="2" id="KW-0472">Membrane</keyword>
<name>A0A2J6RLH5_HYAVF</name>
<reference evidence="3 4" key="1">
    <citation type="submission" date="2016-04" db="EMBL/GenBank/DDBJ databases">
        <title>A degradative enzymes factory behind the ericoid mycorrhizal symbiosis.</title>
        <authorList>
            <consortium name="DOE Joint Genome Institute"/>
            <person name="Martino E."/>
            <person name="Morin E."/>
            <person name="Grelet G."/>
            <person name="Kuo A."/>
            <person name="Kohler A."/>
            <person name="Daghino S."/>
            <person name="Barry K."/>
            <person name="Choi C."/>
            <person name="Cichocki N."/>
            <person name="Clum A."/>
            <person name="Copeland A."/>
            <person name="Hainaut M."/>
            <person name="Haridas S."/>
            <person name="Labutti K."/>
            <person name="Lindquist E."/>
            <person name="Lipzen A."/>
            <person name="Khouja H.-R."/>
            <person name="Murat C."/>
            <person name="Ohm R."/>
            <person name="Olson A."/>
            <person name="Spatafora J."/>
            <person name="Veneault-Fourrey C."/>
            <person name="Henrissat B."/>
            <person name="Grigoriev I."/>
            <person name="Martin F."/>
            <person name="Perotto S."/>
        </authorList>
    </citation>
    <scope>NUCLEOTIDE SEQUENCE [LARGE SCALE GENOMIC DNA]</scope>
    <source>
        <strain evidence="3 4">F</strain>
    </source>
</reference>
<gene>
    <name evidence="3" type="ORF">L207DRAFT_459969</name>
</gene>
<dbReference type="AlphaFoldDB" id="A0A2J6RLH5"/>
<dbReference type="EMBL" id="KZ613946">
    <property type="protein sequence ID" value="PMD39370.1"/>
    <property type="molecule type" value="Genomic_DNA"/>
</dbReference>
<proteinExistence type="predicted"/>
<dbReference type="PANTHER" id="PTHR35043">
    <property type="entry name" value="TRANSCRIPTION FACTOR DOMAIN-CONTAINING PROTEIN"/>
    <property type="match status" value="1"/>
</dbReference>
<feature type="transmembrane region" description="Helical" evidence="2">
    <location>
        <begin position="506"/>
        <end position="534"/>
    </location>
</feature>
<feature type="region of interest" description="Disordered" evidence="1">
    <location>
        <begin position="145"/>
        <end position="181"/>
    </location>
</feature>